<comment type="catalytic activity">
    <reaction evidence="14 17">
        <text>hydrogencarbonate + NH4(+) + 2 ATP = carbamoyl phosphate + 2 ADP + phosphate + 2 H(+)</text>
        <dbReference type="Rhea" id="RHEA:18029"/>
        <dbReference type="ChEBI" id="CHEBI:15378"/>
        <dbReference type="ChEBI" id="CHEBI:17544"/>
        <dbReference type="ChEBI" id="CHEBI:28938"/>
        <dbReference type="ChEBI" id="CHEBI:30616"/>
        <dbReference type="ChEBI" id="CHEBI:43474"/>
        <dbReference type="ChEBI" id="CHEBI:58228"/>
        <dbReference type="ChEBI" id="CHEBI:456216"/>
        <dbReference type="EC" id="6.3.4.16"/>
    </reaction>
</comment>
<feature type="binding site" evidence="17">
    <location>
        <position position="300"/>
    </location>
    <ligand>
        <name>Mn(2+)</name>
        <dbReference type="ChEBI" id="CHEBI:29035"/>
        <label>2</label>
    </ligand>
</feature>
<dbReference type="NCBIfam" id="TIGR01369">
    <property type="entry name" value="CPSaseII_lrg"/>
    <property type="match status" value="1"/>
</dbReference>
<feature type="binding site" evidence="17">
    <location>
        <position position="243"/>
    </location>
    <ligand>
        <name>ATP</name>
        <dbReference type="ChEBI" id="CHEBI:30616"/>
        <label>1</label>
    </ligand>
</feature>
<evidence type="ECO:0000259" key="18">
    <source>
        <dbReference type="PROSITE" id="PS50975"/>
    </source>
</evidence>
<feature type="region of interest" description="Carbamoyl phosphate synthetic domain" evidence="17">
    <location>
        <begin position="548"/>
        <end position="930"/>
    </location>
</feature>
<comment type="cofactor">
    <cofactor evidence="17">
        <name>Mg(2+)</name>
        <dbReference type="ChEBI" id="CHEBI:18420"/>
    </cofactor>
    <cofactor evidence="17">
        <name>Mn(2+)</name>
        <dbReference type="ChEBI" id="CHEBI:29035"/>
    </cofactor>
    <text evidence="17">Binds 4 Mg(2+) or Mn(2+) ions per subunit.</text>
</comment>
<dbReference type="GO" id="GO:0005737">
    <property type="term" value="C:cytoplasm"/>
    <property type="evidence" value="ECO:0007669"/>
    <property type="project" value="TreeGrafter"/>
</dbReference>
<name>A0A1I2R8R6_9BACL</name>
<dbReference type="PROSITE" id="PS00867">
    <property type="entry name" value="CPSASE_2"/>
    <property type="match status" value="2"/>
</dbReference>
<feature type="binding site" evidence="17">
    <location>
        <position position="300"/>
    </location>
    <ligand>
        <name>Mg(2+)</name>
        <dbReference type="ChEBI" id="CHEBI:18420"/>
        <label>2</label>
    </ligand>
</feature>
<dbReference type="PANTHER" id="PTHR11405">
    <property type="entry name" value="CARBAMOYLTRANSFERASE FAMILY MEMBER"/>
    <property type="match status" value="1"/>
</dbReference>
<dbReference type="Gene3D" id="1.10.1030.10">
    <property type="entry name" value="Carbamoyl-phosphate synthetase, large subunit oligomerisation domain"/>
    <property type="match status" value="1"/>
</dbReference>
<feature type="binding site" evidence="17">
    <location>
        <position position="779"/>
    </location>
    <ligand>
        <name>ATP</name>
        <dbReference type="ChEBI" id="CHEBI:30616"/>
        <label>2</label>
    </ligand>
</feature>
<dbReference type="GO" id="GO:0004087">
    <property type="term" value="F:carbamoyl-phosphate synthase (ammonia) activity"/>
    <property type="evidence" value="ECO:0007669"/>
    <property type="project" value="UniProtKB-EC"/>
</dbReference>
<evidence type="ECO:0000313" key="21">
    <source>
        <dbReference type="Proteomes" id="UP000198661"/>
    </source>
</evidence>
<feature type="binding site" evidence="17">
    <location>
        <position position="821"/>
    </location>
    <ligand>
        <name>ATP</name>
        <dbReference type="ChEBI" id="CHEBI:30616"/>
        <label>2</label>
    </ligand>
</feature>
<dbReference type="PROSITE" id="PS51855">
    <property type="entry name" value="MGS"/>
    <property type="match status" value="1"/>
</dbReference>
<feature type="binding site" evidence="17">
    <location>
        <position position="781"/>
    </location>
    <ligand>
        <name>ATP</name>
        <dbReference type="ChEBI" id="CHEBI:30616"/>
        <label>2</label>
    </ligand>
</feature>
<feature type="binding site" evidence="17">
    <location>
        <position position="298"/>
    </location>
    <ligand>
        <name>Mn(2+)</name>
        <dbReference type="ChEBI" id="CHEBI:29035"/>
        <label>1</label>
    </ligand>
</feature>
<evidence type="ECO:0000256" key="13">
    <source>
        <dbReference type="ARBA" id="ARBA00023211"/>
    </source>
</evidence>
<evidence type="ECO:0000256" key="12">
    <source>
        <dbReference type="ARBA" id="ARBA00022975"/>
    </source>
</evidence>
<evidence type="ECO:0000256" key="5">
    <source>
        <dbReference type="ARBA" id="ARBA00022598"/>
    </source>
</evidence>
<evidence type="ECO:0000256" key="7">
    <source>
        <dbReference type="ARBA" id="ARBA00022723"/>
    </source>
</evidence>
<dbReference type="PRINTS" id="PR00098">
    <property type="entry name" value="CPSASE"/>
</dbReference>
<dbReference type="UniPathway" id="UPA00070">
    <property type="reaction ID" value="UER00115"/>
</dbReference>
<comment type="domain">
    <text evidence="17">The large subunit is composed of 2 ATP-grasp domains that are involved in binding the 2 ATP molecules needed for carbamoyl phosphate synthesis. The N-terminal ATP-grasp domain (referred to as the carboxyphosphate synthetic component) catalyzes the ATP-dependent phosphorylation of hydrogencarbonate to carboxyphosphate and the subsequent nucleophilic attack by ammonia to form a carbamate intermediate. The C-terminal ATP-grasp domain (referred to as the carbamoyl phosphate synthetic component) then catalyzes the phosphorylation of carbamate with the second ATP to form the end product carbamoyl phosphate. The reactive and unstable enzyme intermediates are sequentially channeled from one active site to the next through the interior of the protein over a distance of at least 96 A.</text>
</comment>
<dbReference type="UniPathway" id="UPA00068">
    <property type="reaction ID" value="UER00171"/>
</dbReference>
<dbReference type="NCBIfam" id="NF009455">
    <property type="entry name" value="PRK12815.1"/>
    <property type="match status" value="1"/>
</dbReference>
<feature type="binding site" evidence="17">
    <location>
        <position position="241"/>
    </location>
    <ligand>
        <name>ATP</name>
        <dbReference type="ChEBI" id="CHEBI:30616"/>
        <label>1</label>
    </ligand>
</feature>
<dbReference type="GO" id="GO:0004088">
    <property type="term" value="F:carbamoyl-phosphate synthase (glutamine-hydrolyzing) activity"/>
    <property type="evidence" value="ECO:0007669"/>
    <property type="project" value="UniProtKB-UniRule"/>
</dbReference>
<feature type="binding site" evidence="17">
    <location>
        <position position="284"/>
    </location>
    <ligand>
        <name>ATP</name>
        <dbReference type="ChEBI" id="CHEBI:30616"/>
        <label>1</label>
    </ligand>
</feature>
<evidence type="ECO:0000256" key="1">
    <source>
        <dbReference type="ARBA" id="ARBA00001936"/>
    </source>
</evidence>
<feature type="binding site" evidence="17">
    <location>
        <position position="284"/>
    </location>
    <ligand>
        <name>Mg(2+)</name>
        <dbReference type="ChEBI" id="CHEBI:18420"/>
        <label>1</label>
    </ligand>
</feature>
<comment type="function">
    <text evidence="17">Large subunit of the glutamine-dependent carbamoyl phosphate synthetase (CPSase). CPSase catalyzes the formation of carbamoyl phosphate from the ammonia moiety of glutamine, carbonate, and phosphate donated by ATP, constituting the first step of 2 biosynthetic pathways, one leading to arginine and/or urea and the other to pyrimidine nucleotides. The large subunit (synthetase) binds the substrates ammonia (free or transferred from glutamine from the small subunit), hydrogencarbonate and ATP and carries out an ATP-coupled ligase reaction, activating hydrogencarbonate by forming carboxy phosphate which reacts with ammonia to form carbamoyl phosphate.</text>
</comment>
<keyword evidence="4 17" id="KW-0055">Arginine biosynthesis</keyword>
<dbReference type="HAMAP" id="MF_01210_A">
    <property type="entry name" value="CPSase_L_chain_A"/>
    <property type="match status" value="1"/>
</dbReference>
<dbReference type="InterPro" id="IPR011761">
    <property type="entry name" value="ATP-grasp"/>
</dbReference>
<dbReference type="HAMAP" id="MF_01210_B">
    <property type="entry name" value="CPSase_L_chain_B"/>
    <property type="match status" value="1"/>
</dbReference>
<dbReference type="GO" id="GO:0046872">
    <property type="term" value="F:metal ion binding"/>
    <property type="evidence" value="ECO:0007669"/>
    <property type="project" value="UniProtKB-KW"/>
</dbReference>
<dbReference type="Proteomes" id="UP000198661">
    <property type="component" value="Unassembled WGS sequence"/>
</dbReference>
<dbReference type="STRING" id="201973.SAMN04488025_12731"/>
<feature type="binding site" evidence="17">
    <location>
        <position position="708"/>
    </location>
    <ligand>
        <name>ATP</name>
        <dbReference type="ChEBI" id="CHEBI:30616"/>
        <label>2</label>
    </ligand>
</feature>
<dbReference type="InterPro" id="IPR006275">
    <property type="entry name" value="CPSase_lsu"/>
</dbReference>
<dbReference type="InterPro" id="IPR016185">
    <property type="entry name" value="PreATP-grasp_dom_sf"/>
</dbReference>
<accession>A0A1I2R8R6</accession>
<evidence type="ECO:0000256" key="15">
    <source>
        <dbReference type="ARBA" id="ARBA00048816"/>
    </source>
</evidence>
<feature type="binding site" evidence="17">
    <location>
        <position position="835"/>
    </location>
    <ligand>
        <name>Mg(2+)</name>
        <dbReference type="ChEBI" id="CHEBI:18420"/>
        <label>4</label>
    </ligand>
</feature>
<dbReference type="FunFam" id="3.30.470.20:FF:000001">
    <property type="entry name" value="Carbamoyl-phosphate synthase large chain"/>
    <property type="match status" value="1"/>
</dbReference>
<feature type="domain" description="MGS-like" evidence="19">
    <location>
        <begin position="931"/>
        <end position="1075"/>
    </location>
</feature>
<dbReference type="GO" id="GO:0005524">
    <property type="term" value="F:ATP binding"/>
    <property type="evidence" value="ECO:0007669"/>
    <property type="project" value="UniProtKB-UniRule"/>
</dbReference>
<evidence type="ECO:0000256" key="4">
    <source>
        <dbReference type="ARBA" id="ARBA00022571"/>
    </source>
</evidence>
<dbReference type="EC" id="6.3.5.5" evidence="17"/>
<dbReference type="Gene3D" id="3.40.50.20">
    <property type="match status" value="2"/>
</dbReference>
<feature type="binding site" evidence="17">
    <location>
        <position position="210"/>
    </location>
    <ligand>
        <name>ATP</name>
        <dbReference type="ChEBI" id="CHEBI:30616"/>
        <label>1</label>
    </ligand>
</feature>
<dbReference type="SMART" id="SM00851">
    <property type="entry name" value="MGS"/>
    <property type="match status" value="1"/>
</dbReference>
<dbReference type="FunFam" id="3.30.1490.20:FF:000001">
    <property type="entry name" value="Carbamoyl-phosphate synthase large chain"/>
    <property type="match status" value="1"/>
</dbReference>
<feature type="binding site" evidence="17">
    <location>
        <position position="835"/>
    </location>
    <ligand>
        <name>Mn(2+)</name>
        <dbReference type="ChEBI" id="CHEBI:29035"/>
        <label>4</label>
    </ligand>
</feature>
<dbReference type="SUPFAM" id="SSF48108">
    <property type="entry name" value="Carbamoyl phosphate synthetase, large subunit connection domain"/>
    <property type="match status" value="1"/>
</dbReference>
<feature type="domain" description="ATP-grasp" evidence="18">
    <location>
        <begin position="133"/>
        <end position="327"/>
    </location>
</feature>
<feature type="binding site" evidence="17">
    <location>
        <position position="169"/>
    </location>
    <ligand>
        <name>ATP</name>
        <dbReference type="ChEBI" id="CHEBI:30616"/>
        <label>1</label>
    </ligand>
</feature>
<dbReference type="Pfam" id="PF02786">
    <property type="entry name" value="CPSase_L_D2"/>
    <property type="match status" value="2"/>
</dbReference>
<dbReference type="GO" id="GO:0044205">
    <property type="term" value="P:'de novo' UMP biosynthetic process"/>
    <property type="evidence" value="ECO:0007669"/>
    <property type="project" value="UniProtKB-UniRule"/>
</dbReference>
<feature type="binding site" evidence="17">
    <location>
        <position position="215"/>
    </location>
    <ligand>
        <name>ATP</name>
        <dbReference type="ChEBI" id="CHEBI:30616"/>
        <label>1</label>
    </ligand>
</feature>
<evidence type="ECO:0000256" key="17">
    <source>
        <dbReference type="HAMAP-Rule" id="MF_01210"/>
    </source>
</evidence>
<dbReference type="OrthoDB" id="9804197at2"/>
<feature type="binding site" evidence="17">
    <location>
        <position position="298"/>
    </location>
    <ligand>
        <name>Mn(2+)</name>
        <dbReference type="ChEBI" id="CHEBI:29035"/>
        <label>2</label>
    </ligand>
</feature>
<keyword evidence="13" id="KW-0464">Manganese</keyword>
<dbReference type="RefSeq" id="WP_092039961.1">
    <property type="nucleotide sequence ID" value="NZ_FOOK01000027.1"/>
</dbReference>
<feature type="region of interest" description="Allosteric domain" evidence="17">
    <location>
        <begin position="931"/>
        <end position="1075"/>
    </location>
</feature>
<evidence type="ECO:0000256" key="14">
    <source>
        <dbReference type="ARBA" id="ARBA00047359"/>
    </source>
</evidence>
<keyword evidence="5 17" id="KW-0436">Ligase</keyword>
<dbReference type="SUPFAM" id="SSF56059">
    <property type="entry name" value="Glutathione synthetase ATP-binding domain-like"/>
    <property type="match status" value="2"/>
</dbReference>
<gene>
    <name evidence="17" type="primary">carB</name>
    <name evidence="20" type="ORF">SAMN04488025_12731</name>
</gene>
<keyword evidence="10 17" id="KW-0067">ATP-binding</keyword>
<keyword evidence="9 17" id="KW-0547">Nucleotide-binding</keyword>
<feature type="binding site" evidence="17">
    <location>
        <position position="780"/>
    </location>
    <ligand>
        <name>ATP</name>
        <dbReference type="ChEBI" id="CHEBI:30616"/>
        <label>2</label>
    </ligand>
</feature>
<dbReference type="SUPFAM" id="SSF52440">
    <property type="entry name" value="PreATP-grasp domain"/>
    <property type="match status" value="2"/>
</dbReference>
<dbReference type="AlphaFoldDB" id="A0A1I2R8R6"/>
<comment type="similarity">
    <text evidence="3 17">Belongs to the CarB family.</text>
</comment>
<keyword evidence="7" id="KW-0479">Metal-binding</keyword>
<feature type="binding site" evidence="17">
    <location>
        <position position="778"/>
    </location>
    <ligand>
        <name>ATP</name>
        <dbReference type="ChEBI" id="CHEBI:30616"/>
        <label>2</label>
    </ligand>
</feature>
<evidence type="ECO:0000256" key="2">
    <source>
        <dbReference type="ARBA" id="ARBA00005077"/>
    </source>
</evidence>
<feature type="binding site" evidence="17">
    <location>
        <position position="833"/>
    </location>
    <ligand>
        <name>ATP</name>
        <dbReference type="ChEBI" id="CHEBI:30616"/>
        <label>2</label>
    </ligand>
</feature>
<reference evidence="20 21" key="1">
    <citation type="submission" date="2016-10" db="EMBL/GenBank/DDBJ databases">
        <authorList>
            <person name="de Groot N.N."/>
        </authorList>
    </citation>
    <scope>NUCLEOTIDE SEQUENCE [LARGE SCALE GENOMIC DNA]</scope>
    <source>
        <strain evidence="20 21">DSM 44945</strain>
    </source>
</reference>
<feature type="region of interest" description="Carboxyphosphate synthetic domain" evidence="17">
    <location>
        <begin position="1"/>
        <end position="401"/>
    </location>
</feature>
<dbReference type="InterPro" id="IPR036897">
    <property type="entry name" value="CarbamoylP_synth_lsu_oligo_sf"/>
</dbReference>
<evidence type="ECO:0000256" key="10">
    <source>
        <dbReference type="ARBA" id="ARBA00022840"/>
    </source>
</evidence>
<dbReference type="InterPro" id="IPR011607">
    <property type="entry name" value="MGS-like_dom"/>
</dbReference>
<feature type="binding site" evidence="17">
    <location>
        <position position="833"/>
    </location>
    <ligand>
        <name>Mn(2+)</name>
        <dbReference type="ChEBI" id="CHEBI:29035"/>
        <label>3</label>
    </ligand>
</feature>
<feature type="binding site" evidence="17">
    <location>
        <position position="821"/>
    </location>
    <ligand>
        <name>Mg(2+)</name>
        <dbReference type="ChEBI" id="CHEBI:18420"/>
        <label>3</label>
    </ligand>
</feature>
<dbReference type="FunFam" id="3.30.470.20:FF:000026">
    <property type="entry name" value="Carbamoyl-phosphate synthase large chain"/>
    <property type="match status" value="1"/>
</dbReference>
<dbReference type="FunFam" id="3.40.50.20:FF:000001">
    <property type="entry name" value="Carbamoyl-phosphate synthase large chain"/>
    <property type="match status" value="2"/>
</dbReference>
<dbReference type="SMART" id="SM01096">
    <property type="entry name" value="CPSase_L_D3"/>
    <property type="match status" value="1"/>
</dbReference>
<comment type="function">
    <text evidence="16">Small subunit of the glutamine-dependent carbamoyl phosphate synthetase (CPSase). CPSase catalyzes the formation of carbamoyl phosphate from the ammonia moiety of glutamine, carbonate, and phosphate donated by ATP, constituting the first step of the biosynthetic pathway leading to pyrimidine nucleotides. The large subunit (synthetase) binds the substrates ammonia (free or transferred from glutamine from the small subunit), hydrogencarbonate and ATP and carries out an ATP-coupled ligase reaction, activating hydrogencarbonate by forming carboxy phosphate which reacts with ammonia to form carbamoyl phosphate.</text>
</comment>
<dbReference type="SUPFAM" id="SSF52335">
    <property type="entry name" value="Methylglyoxal synthase-like"/>
    <property type="match status" value="1"/>
</dbReference>
<feature type="binding site" evidence="17">
    <location>
        <position position="833"/>
    </location>
    <ligand>
        <name>Mg(2+)</name>
        <dbReference type="ChEBI" id="CHEBI:18420"/>
        <label>4</label>
    </ligand>
</feature>
<comment type="catalytic activity">
    <reaction evidence="15 17">
        <text>hydrogencarbonate + L-glutamine + 2 ATP + H2O = carbamoyl phosphate + L-glutamate + 2 ADP + phosphate + 2 H(+)</text>
        <dbReference type="Rhea" id="RHEA:18633"/>
        <dbReference type="ChEBI" id="CHEBI:15377"/>
        <dbReference type="ChEBI" id="CHEBI:15378"/>
        <dbReference type="ChEBI" id="CHEBI:17544"/>
        <dbReference type="ChEBI" id="CHEBI:29985"/>
        <dbReference type="ChEBI" id="CHEBI:30616"/>
        <dbReference type="ChEBI" id="CHEBI:43474"/>
        <dbReference type="ChEBI" id="CHEBI:58228"/>
        <dbReference type="ChEBI" id="CHEBI:58359"/>
        <dbReference type="ChEBI" id="CHEBI:456216"/>
        <dbReference type="EC" id="6.3.5.5"/>
    </reaction>
</comment>
<dbReference type="Pfam" id="PF02787">
    <property type="entry name" value="CPSase_L_D3"/>
    <property type="match status" value="1"/>
</dbReference>
<dbReference type="InterPro" id="IPR005479">
    <property type="entry name" value="CPAse_ATP-bd"/>
</dbReference>
<dbReference type="FunFam" id="1.10.1030.10:FF:000002">
    <property type="entry name" value="Carbamoyl-phosphate synthase large chain"/>
    <property type="match status" value="1"/>
</dbReference>
<evidence type="ECO:0000256" key="11">
    <source>
        <dbReference type="ARBA" id="ARBA00022842"/>
    </source>
</evidence>
<dbReference type="PANTHER" id="PTHR11405:SF53">
    <property type="entry name" value="CARBAMOYL-PHOSPHATE SYNTHASE [AMMONIA], MITOCHONDRIAL"/>
    <property type="match status" value="1"/>
</dbReference>
<dbReference type="EMBL" id="FOOK01000027">
    <property type="protein sequence ID" value="SFG34176.1"/>
    <property type="molecule type" value="Genomic_DNA"/>
</dbReference>
<dbReference type="InterPro" id="IPR036914">
    <property type="entry name" value="MGS-like_dom_sf"/>
</dbReference>
<keyword evidence="21" id="KW-1185">Reference proteome</keyword>
<feature type="binding site" evidence="17">
    <location>
        <position position="284"/>
    </location>
    <ligand>
        <name>Mn(2+)</name>
        <dbReference type="ChEBI" id="CHEBI:29035"/>
        <label>1</label>
    </ligand>
</feature>
<feature type="binding site" evidence="17">
    <location>
        <position position="833"/>
    </location>
    <ligand>
        <name>Mn(2+)</name>
        <dbReference type="ChEBI" id="CHEBI:29035"/>
        <label>4</label>
    </ligand>
</feature>
<keyword evidence="6 17" id="KW-0028">Amino-acid biosynthesis</keyword>
<evidence type="ECO:0000256" key="16">
    <source>
        <dbReference type="ARBA" id="ARBA00060037"/>
    </source>
</evidence>
<feature type="binding site" evidence="17">
    <location>
        <position position="208"/>
    </location>
    <ligand>
        <name>ATP</name>
        <dbReference type="ChEBI" id="CHEBI:30616"/>
        <label>1</label>
    </ligand>
</feature>
<feature type="binding site" evidence="17">
    <location>
        <position position="298"/>
    </location>
    <ligand>
        <name>Mg(2+)</name>
        <dbReference type="ChEBI" id="CHEBI:18420"/>
        <label>1</label>
    </ligand>
</feature>
<feature type="binding site" evidence="17">
    <location>
        <position position="175"/>
    </location>
    <ligand>
        <name>ATP</name>
        <dbReference type="ChEBI" id="CHEBI:30616"/>
        <label>1</label>
    </ligand>
</feature>
<dbReference type="Gene3D" id="3.40.50.1380">
    <property type="entry name" value="Methylglyoxal synthase-like domain"/>
    <property type="match status" value="1"/>
</dbReference>
<feature type="binding site" evidence="17">
    <location>
        <position position="242"/>
    </location>
    <ligand>
        <name>ATP</name>
        <dbReference type="ChEBI" id="CHEBI:30616"/>
        <label>1</label>
    </ligand>
</feature>
<evidence type="ECO:0000256" key="8">
    <source>
        <dbReference type="ARBA" id="ARBA00022737"/>
    </source>
</evidence>
<dbReference type="SMART" id="SM01209">
    <property type="entry name" value="GARS_A"/>
    <property type="match status" value="1"/>
</dbReference>
<evidence type="ECO:0000256" key="6">
    <source>
        <dbReference type="ARBA" id="ARBA00022605"/>
    </source>
</evidence>
<keyword evidence="12 17" id="KW-0665">Pyrimidine biosynthesis</keyword>
<feature type="binding site" evidence="17">
    <location>
        <position position="298"/>
    </location>
    <ligand>
        <name>ATP</name>
        <dbReference type="ChEBI" id="CHEBI:30616"/>
        <label>1</label>
    </ligand>
</feature>
<dbReference type="InterPro" id="IPR058047">
    <property type="entry name" value="CPSase_preATP-grasp"/>
</dbReference>
<evidence type="ECO:0000313" key="20">
    <source>
        <dbReference type="EMBL" id="SFG34176.1"/>
    </source>
</evidence>
<feature type="binding site" evidence="17">
    <location>
        <position position="747"/>
    </location>
    <ligand>
        <name>ATP</name>
        <dbReference type="ChEBI" id="CHEBI:30616"/>
        <label>2</label>
    </ligand>
</feature>
<evidence type="ECO:0000256" key="3">
    <source>
        <dbReference type="ARBA" id="ARBA00009799"/>
    </source>
</evidence>
<comment type="caution">
    <text evidence="17">Lacks conserved residue(s) required for the propagation of feature annotation.</text>
</comment>
<dbReference type="GO" id="GO:0006541">
    <property type="term" value="P:glutamine metabolic process"/>
    <property type="evidence" value="ECO:0007669"/>
    <property type="project" value="TreeGrafter"/>
</dbReference>
<dbReference type="CDD" id="cd01424">
    <property type="entry name" value="MGS_CPS_II"/>
    <property type="match status" value="1"/>
</dbReference>
<protein>
    <recommendedName>
        <fullName evidence="17">Carbamoyl phosphate synthase large chain</fullName>
        <ecNumber evidence="17">6.3.4.16</ecNumber>
        <ecNumber evidence="17">6.3.5.5</ecNumber>
    </recommendedName>
    <alternativeName>
        <fullName evidence="17">Carbamoyl phosphate synthetase ammonia chain</fullName>
    </alternativeName>
</protein>
<comment type="pathway">
    <text evidence="17">Pyrimidine metabolism; UMP biosynthesis via de novo pathway; (S)-dihydroorotate from bicarbonate: step 1/3.</text>
</comment>
<feature type="binding site" evidence="17">
    <location>
        <position position="176"/>
    </location>
    <ligand>
        <name>ATP</name>
        <dbReference type="ChEBI" id="CHEBI:30616"/>
        <label>1</label>
    </ligand>
</feature>
<keyword evidence="8 17" id="KW-0677">Repeat</keyword>
<dbReference type="NCBIfam" id="NF003671">
    <property type="entry name" value="PRK05294.1"/>
    <property type="match status" value="1"/>
</dbReference>
<feature type="binding site" evidence="17">
    <location>
        <position position="129"/>
    </location>
    <ligand>
        <name>ATP</name>
        <dbReference type="ChEBI" id="CHEBI:30616"/>
        <label>1</label>
    </ligand>
</feature>
<comment type="cofactor">
    <cofactor evidence="1">
        <name>Mn(2+)</name>
        <dbReference type="ChEBI" id="CHEBI:29035"/>
    </cofactor>
</comment>
<evidence type="ECO:0000259" key="19">
    <source>
        <dbReference type="PROSITE" id="PS51855"/>
    </source>
</evidence>
<comment type="subunit">
    <text evidence="17">Composed of two chains; the small (or glutamine) chain promotes the hydrolysis of glutamine to ammonia, which is used by the large (or ammonia) chain to synthesize carbamoyl phosphate. Tetramer of heterodimers (alpha,beta)4.</text>
</comment>
<sequence length="1075" mass="118169">MPKDSRLKKILVIGSGPIVIGQAAEFDYAGTQACQALREEGVEVVLVNSNPATIMTDTHMADKVYIEPLTPDFLIQVIRKERPDGLLPTLGGQTGLNLAVELAKRGILEREGVRLLGTDLAAIIRAEDRKQFRSLMEELGEPVPDSAIVQSVEEAVRFADGVGYPVIVRPAYTLGGTGGGIAGSEEELREIAENGLRSSPIRQCLIEKSIAGYKEIEYEVMRDAADNCIVVCNMENVDPVGVHTGDSIVVAPTQTLSDRDHQRLRSAALRIIRALDIRGGCNVQFALDPESDRYYVIEVNPRVSRSSALASKATGYPIARIAAKIAIGYTLDELANPVTGQTRACFEPAVDYVVCKIPRWPFDKFATANRKLGSQMKATGEVMAIGRTLEESLLKAVRSLEIGADHLVLESAEQVSDEELKRRLKVPDDERLFLLAEWFRRGGSGEEAHRLTGIDPFFLHKIEGIVEMERRLAQRGKLAPDLLREAKRMGFSDRAIARLCRTTEEAVRSLRRDLAIRPVYKMVDTCAAEFDAATPYYYATYEREDEGVKGNRPTVVVLGSGPIRIGQGIEFDYATVHAIRALREAGYEAVIINNNPETVSTDFNISDRLYFEPLYIEDVLHVIERENPVGVIVQFGGQTALNLARELAREGIDILGTPLDAIDRAEDREKFERLLAEAGIPQPPGAAVTSVEEALEKAETLGYPVLVRPSYVLGGRAMEIVHSPGELRSYMEEAVKVNPEHPVLIDRYLRGKELEVDALCDGETVLVPGIMEHIERAGVHSGDSIAVYPTQSLTPDQKERLMDITAQIARSLRIRGLLNIQFVLYGGEIYVLEVNPRASRTVPFLSKVTGIPMAQVATRILLGESLPSQGYRGGLWPEKGEVAVKVPVFSFAKLRSVDVTLGPEMKSTGEVMGRDRDAARALYKGLLAAGISLPKFGTVIATVGDKDKEEAVPLMRRFHQLGYRIVATRGTADVLEKAGLPVERVNKLKEGSPHILDYIRQGRADLVVNTWTRGRTPERDGFRIRREAVEHGIACLTSLDTVSALLSTLESITLTAEPIGFDSPPARSRKEAVVG</sequence>
<feature type="binding site" evidence="17">
    <location>
        <position position="821"/>
    </location>
    <ligand>
        <name>Mn(2+)</name>
        <dbReference type="ChEBI" id="CHEBI:29035"/>
        <label>3</label>
    </ligand>
</feature>
<feature type="binding site" evidence="17">
    <location>
        <position position="749"/>
    </location>
    <ligand>
        <name>ATP</name>
        <dbReference type="ChEBI" id="CHEBI:30616"/>
        <label>2</label>
    </ligand>
</feature>
<dbReference type="Pfam" id="PF25596">
    <property type="entry name" value="CPSase_L_D1"/>
    <property type="match status" value="2"/>
</dbReference>
<feature type="domain" description="ATP-grasp" evidence="18">
    <location>
        <begin position="672"/>
        <end position="862"/>
    </location>
</feature>
<dbReference type="Gene3D" id="3.30.470.20">
    <property type="entry name" value="ATP-grasp fold, B domain"/>
    <property type="match status" value="2"/>
</dbReference>
<dbReference type="EC" id="6.3.4.16" evidence="17"/>
<dbReference type="InterPro" id="IPR033937">
    <property type="entry name" value="MGS_CPS_CarB"/>
</dbReference>
<keyword evidence="11" id="KW-0460">Magnesium</keyword>
<feature type="binding site" evidence="17">
    <location>
        <position position="298"/>
    </location>
    <ligand>
        <name>Mg(2+)</name>
        <dbReference type="ChEBI" id="CHEBI:18420"/>
        <label>2</label>
    </ligand>
</feature>
<feature type="binding site" evidence="17">
    <location>
        <position position="833"/>
    </location>
    <ligand>
        <name>Mg(2+)</name>
        <dbReference type="ChEBI" id="CHEBI:18420"/>
        <label>3</label>
    </ligand>
</feature>
<dbReference type="PROSITE" id="PS00866">
    <property type="entry name" value="CPSASE_1"/>
    <property type="match status" value="2"/>
</dbReference>
<dbReference type="InterPro" id="IPR005480">
    <property type="entry name" value="CPSase_lsu_oligo"/>
</dbReference>
<comment type="pathway">
    <text evidence="2 17">Amino-acid biosynthesis; L-arginine biosynthesis; carbamoyl phosphate from bicarbonate: step 1/1.</text>
</comment>
<dbReference type="InterPro" id="IPR005483">
    <property type="entry name" value="CPSase_dom"/>
</dbReference>
<evidence type="ECO:0000256" key="9">
    <source>
        <dbReference type="ARBA" id="ARBA00022741"/>
    </source>
</evidence>
<proteinExistence type="inferred from homology"/>
<feature type="binding site" evidence="17">
    <location>
        <position position="753"/>
    </location>
    <ligand>
        <name>ATP</name>
        <dbReference type="ChEBI" id="CHEBI:30616"/>
        <label>2</label>
    </ligand>
</feature>
<dbReference type="GO" id="GO:0006526">
    <property type="term" value="P:L-arginine biosynthetic process"/>
    <property type="evidence" value="ECO:0007669"/>
    <property type="project" value="UniProtKB-UniRule"/>
</dbReference>
<organism evidence="20 21">
    <name type="scientific">Planifilum fulgidum</name>
    <dbReference type="NCBI Taxonomy" id="201973"/>
    <lineage>
        <taxon>Bacteria</taxon>
        <taxon>Bacillati</taxon>
        <taxon>Bacillota</taxon>
        <taxon>Bacilli</taxon>
        <taxon>Bacillales</taxon>
        <taxon>Thermoactinomycetaceae</taxon>
        <taxon>Planifilum</taxon>
    </lineage>
</organism>
<dbReference type="PROSITE" id="PS50975">
    <property type="entry name" value="ATP_GRASP"/>
    <property type="match status" value="2"/>
</dbReference>
<dbReference type="Pfam" id="PF02142">
    <property type="entry name" value="MGS"/>
    <property type="match status" value="1"/>
</dbReference>